<accession>A0A2V3W9X4</accession>
<keyword evidence="8" id="KW-0238">DNA-binding</keyword>
<dbReference type="AlphaFoldDB" id="A0A2V3W9X4"/>
<evidence type="ECO:0000256" key="4">
    <source>
        <dbReference type="ARBA" id="ARBA00022741"/>
    </source>
</evidence>
<feature type="binding site" evidence="11">
    <location>
        <position position="432"/>
    </location>
    <ligand>
        <name>Mg(2+)</name>
        <dbReference type="ChEBI" id="CHEBI:18420"/>
        <label>1</label>
        <note>catalytic</note>
    </ligand>
</feature>
<comment type="subunit">
    <text evidence="11">Heterotetramer, composed of two GyrA and two GyrB chains. In the heterotetramer, GyrA contains the active site tyrosine that forms a transient covalent intermediate with DNA, while GyrB binds cofactors and catalyzes ATP hydrolysis.</text>
</comment>
<evidence type="ECO:0000256" key="11">
    <source>
        <dbReference type="HAMAP-Rule" id="MF_01898"/>
    </source>
</evidence>
<dbReference type="Proteomes" id="UP000247922">
    <property type="component" value="Unassembled WGS sequence"/>
</dbReference>
<evidence type="ECO:0000256" key="6">
    <source>
        <dbReference type="ARBA" id="ARBA00022842"/>
    </source>
</evidence>
<evidence type="ECO:0000256" key="1">
    <source>
        <dbReference type="ARBA" id="ARBA00000185"/>
    </source>
</evidence>
<dbReference type="EC" id="5.6.2.2" evidence="11"/>
<comment type="cofactor">
    <cofactor evidence="11">
        <name>Mg(2+)</name>
        <dbReference type="ChEBI" id="CHEBI:18420"/>
    </cofactor>
    <cofactor evidence="11">
        <name>Mn(2+)</name>
        <dbReference type="ChEBI" id="CHEBI:29035"/>
    </cofactor>
    <cofactor evidence="11">
        <name>Ca(2+)</name>
        <dbReference type="ChEBI" id="CHEBI:29108"/>
    </cofactor>
    <text evidence="11">Binds two Mg(2+) per subunit. The magnesium ions form salt bridges with both the protein and the DNA. Can also accept other divalent metal cations, such as Mn(2+) or Ca(2+).</text>
</comment>
<evidence type="ECO:0000256" key="10">
    <source>
        <dbReference type="ARBA" id="ARBA00063644"/>
    </source>
</evidence>
<dbReference type="InterPro" id="IPR000565">
    <property type="entry name" value="Topo_IIA_B"/>
</dbReference>
<dbReference type="InterPro" id="IPR014721">
    <property type="entry name" value="Ribsml_uS5_D2-typ_fold_subgr"/>
</dbReference>
<dbReference type="GO" id="GO:0046872">
    <property type="term" value="F:metal ion binding"/>
    <property type="evidence" value="ECO:0007669"/>
    <property type="project" value="UniProtKB-KW"/>
</dbReference>
<dbReference type="SUPFAM" id="SSF56719">
    <property type="entry name" value="Type II DNA topoisomerase"/>
    <property type="match status" value="1"/>
</dbReference>
<dbReference type="Pfam" id="PF02518">
    <property type="entry name" value="HATPase_c"/>
    <property type="match status" value="1"/>
</dbReference>
<comment type="caution">
    <text evidence="13">The sequence shown here is derived from an EMBL/GenBank/DDBJ whole genome shotgun (WGS) entry which is preliminary data.</text>
</comment>
<evidence type="ECO:0000313" key="14">
    <source>
        <dbReference type="Proteomes" id="UP000247922"/>
    </source>
</evidence>
<dbReference type="InterPro" id="IPR018522">
    <property type="entry name" value="TopoIIA_CS"/>
</dbReference>
<dbReference type="Pfam" id="PF01751">
    <property type="entry name" value="Toprim"/>
    <property type="match status" value="1"/>
</dbReference>
<dbReference type="GO" id="GO:0003677">
    <property type="term" value="F:DNA binding"/>
    <property type="evidence" value="ECO:0007669"/>
    <property type="project" value="UniProtKB-KW"/>
</dbReference>
<dbReference type="InterPro" id="IPR036890">
    <property type="entry name" value="HATPase_C_sf"/>
</dbReference>
<organism evidence="13 14">
    <name type="scientific">Streptohalobacillus salinus</name>
    <dbReference type="NCBI Taxonomy" id="621096"/>
    <lineage>
        <taxon>Bacteria</taxon>
        <taxon>Bacillati</taxon>
        <taxon>Bacillota</taxon>
        <taxon>Bacilli</taxon>
        <taxon>Bacillales</taxon>
        <taxon>Bacillaceae</taxon>
        <taxon>Streptohalobacillus</taxon>
    </lineage>
</organism>
<dbReference type="NCBIfam" id="TIGR01059">
    <property type="entry name" value="gyrB"/>
    <property type="match status" value="1"/>
</dbReference>
<evidence type="ECO:0000256" key="2">
    <source>
        <dbReference type="ARBA" id="ARBA00010708"/>
    </source>
</evidence>
<comment type="subcellular location">
    <subcellularLocation>
        <location evidence="11">Cytoplasm</location>
    </subcellularLocation>
</comment>
<dbReference type="NCBIfam" id="NF004189">
    <property type="entry name" value="PRK05644.1"/>
    <property type="match status" value="1"/>
</dbReference>
<dbReference type="Pfam" id="PF00204">
    <property type="entry name" value="DNA_gyraseB"/>
    <property type="match status" value="1"/>
</dbReference>
<dbReference type="SUPFAM" id="SSF55874">
    <property type="entry name" value="ATPase domain of HSP90 chaperone/DNA topoisomerase II/histidine kinase"/>
    <property type="match status" value="1"/>
</dbReference>
<reference evidence="13 14" key="1">
    <citation type="submission" date="2018-05" db="EMBL/GenBank/DDBJ databases">
        <title>Genomic Encyclopedia of Type Strains, Phase IV (KMG-IV): sequencing the most valuable type-strain genomes for metagenomic binning, comparative biology and taxonomic classification.</title>
        <authorList>
            <person name="Goeker M."/>
        </authorList>
    </citation>
    <scope>NUCLEOTIDE SEQUENCE [LARGE SCALE GENOMIC DNA]</scope>
    <source>
        <strain evidence="13 14">DSM 22440</strain>
    </source>
</reference>
<dbReference type="EMBL" id="QJJR01000009">
    <property type="protein sequence ID" value="PXW89821.1"/>
    <property type="molecule type" value="Genomic_DNA"/>
</dbReference>
<dbReference type="GO" id="GO:0005694">
    <property type="term" value="C:chromosome"/>
    <property type="evidence" value="ECO:0007669"/>
    <property type="project" value="InterPro"/>
</dbReference>
<feature type="site" description="Interaction with DNA" evidence="11">
    <location>
        <position position="460"/>
    </location>
</feature>
<dbReference type="InterPro" id="IPR003594">
    <property type="entry name" value="HATPase_dom"/>
</dbReference>
<dbReference type="InterPro" id="IPR013506">
    <property type="entry name" value="Topo_IIA_bsu_dom2"/>
</dbReference>
<name>A0A2V3W9X4_9BACI</name>
<dbReference type="Gene3D" id="3.40.50.670">
    <property type="match status" value="1"/>
</dbReference>
<dbReference type="PROSITE" id="PS00177">
    <property type="entry name" value="TOPOISOMERASE_II"/>
    <property type="match status" value="1"/>
</dbReference>
<evidence type="ECO:0000256" key="8">
    <source>
        <dbReference type="ARBA" id="ARBA00023125"/>
    </source>
</evidence>
<comment type="catalytic activity">
    <reaction evidence="1 11">
        <text>ATP-dependent breakage, passage and rejoining of double-stranded DNA.</text>
        <dbReference type="EC" id="5.6.2.2"/>
    </reaction>
</comment>
<dbReference type="PRINTS" id="PR01159">
    <property type="entry name" value="DNAGYRASEB"/>
</dbReference>
<keyword evidence="7 11" id="KW-0799">Topoisomerase</keyword>
<proteinExistence type="inferred from homology"/>
<comment type="function">
    <text evidence="11">A type II topoisomerase that negatively supercoils closed circular double-stranded (ds) DNA in an ATP-dependent manner to modulate DNA topology and maintain chromosomes in an underwound state. Negative supercoiling favors strand separation, and DNA replication, transcription, recombination and repair, all of which involve strand separation. Also able to catalyze the interconversion of other topological isomers of dsDNA rings, including catenanes and knotted rings. Type II topoisomerases break and join 2 DNA strands simultaneously in an ATP-dependent manner.</text>
</comment>
<comment type="miscellaneous">
    <text evidence="11">Few gyrases are as efficient as E.coli at forming negative supercoils. Not all organisms have 2 type II topoisomerases; in organisms with a single type II topoisomerase this enzyme also has to decatenate newly replicated chromosomes.</text>
</comment>
<dbReference type="PRINTS" id="PR00418">
    <property type="entry name" value="TPI2FAMILY"/>
</dbReference>
<sequence length="642" mass="72044">MTVEENNLIPEQYDENQIQVLEGLEAVRKRPGMYIGSTGERGLHHLVWEIVDNSIDEALAGHCDYIQVVIEKDNSITVIDNGRGVPVGIHEKTGRPAAEVIMTVLHAGGKFGGGGYKVSGGLHGVGASVVNALSSSLEMYVHRDNKIYYLDFKRGIPHNEIEVIGETEITGTKIHFTPDTEIFEETTVFNYDTLATRIRELAFLNKGLKVSIEDKRLEEPIVEEFFYEGGIRSYVEHLNNAKGVLHEPFYAEKEEQGISVEVAIQYNDGFASNIYSFANNIHTYEGGMHESGFKTGLTRVINDYARKNNLFKENDPNLTGDDVREGLTAIVSIKHPNPQFEGQTKTKLGNSEVRTITDSTFSELFSSFLFENPSSAKIIVEKGLMASRARMAAKKARELTRRKGALEISNLPGKLADCSSRDASKSEIYIVEGDSAGGSAKQGRDRHFQAILPLRGKILNVEKARLDRILSNNEIRSMVTAMGTGIGEEFDISKARYHKVVIMTDADVDGAHIRTLLLTFFYRYMRPLIDHGYIYIAQPPLYKVQQGKAVHYAYNEKELERILAEIPKAPRPGLQRYKGLGEMNATQLWETTMDPENRTLLQVNLDDAIEADQIFDMLMGDRVEPRRNFIQENAIYVKNLDV</sequence>
<dbReference type="InterPro" id="IPR020568">
    <property type="entry name" value="Ribosomal_Su5_D2-typ_SF"/>
</dbReference>
<dbReference type="InterPro" id="IPR011557">
    <property type="entry name" value="GyrB"/>
</dbReference>
<dbReference type="PANTHER" id="PTHR45866:SF1">
    <property type="entry name" value="DNA GYRASE SUBUNIT B, MITOCHONDRIAL"/>
    <property type="match status" value="1"/>
</dbReference>
<dbReference type="GO" id="GO:0006261">
    <property type="term" value="P:DNA-templated DNA replication"/>
    <property type="evidence" value="ECO:0007669"/>
    <property type="project" value="UniProtKB-UniRule"/>
</dbReference>
<dbReference type="InterPro" id="IPR034160">
    <property type="entry name" value="TOPRIM_GyrB"/>
</dbReference>
<dbReference type="SMART" id="SM00433">
    <property type="entry name" value="TOP2c"/>
    <property type="match status" value="1"/>
</dbReference>
<dbReference type="CDD" id="cd03366">
    <property type="entry name" value="TOPRIM_TopoIIA_GyrB"/>
    <property type="match status" value="1"/>
</dbReference>
<dbReference type="Gene3D" id="3.30.565.10">
    <property type="entry name" value="Histidine kinase-like ATPase, C-terminal domain"/>
    <property type="match status" value="1"/>
</dbReference>
<keyword evidence="9 11" id="KW-0413">Isomerase</keyword>
<dbReference type="GO" id="GO:0006265">
    <property type="term" value="P:DNA topological change"/>
    <property type="evidence" value="ECO:0007669"/>
    <property type="project" value="UniProtKB-UniRule"/>
</dbReference>
<keyword evidence="3 11" id="KW-0479">Metal-binding</keyword>
<protein>
    <recommendedName>
        <fullName evidence="11">DNA gyrase subunit B</fullName>
        <ecNumber evidence="11">5.6.2.2</ecNumber>
    </recommendedName>
</protein>
<evidence type="ECO:0000256" key="3">
    <source>
        <dbReference type="ARBA" id="ARBA00022723"/>
    </source>
</evidence>
<dbReference type="SUPFAM" id="SSF54211">
    <property type="entry name" value="Ribosomal protein S5 domain 2-like"/>
    <property type="match status" value="1"/>
</dbReference>
<evidence type="ECO:0000313" key="13">
    <source>
        <dbReference type="EMBL" id="PXW89821.1"/>
    </source>
</evidence>
<dbReference type="NCBIfam" id="NF011501">
    <property type="entry name" value="PRK14939.1"/>
    <property type="match status" value="1"/>
</dbReference>
<feature type="domain" description="Toprim" evidence="12">
    <location>
        <begin position="426"/>
        <end position="540"/>
    </location>
</feature>
<dbReference type="OrthoDB" id="9802808at2"/>
<feature type="site" description="Interaction with DNA" evidence="11">
    <location>
        <position position="457"/>
    </location>
</feature>
<evidence type="ECO:0000256" key="9">
    <source>
        <dbReference type="ARBA" id="ARBA00023235"/>
    </source>
</evidence>
<evidence type="ECO:0000256" key="5">
    <source>
        <dbReference type="ARBA" id="ARBA00022840"/>
    </source>
</evidence>
<dbReference type="FunFam" id="3.30.565.10:FF:000002">
    <property type="entry name" value="DNA gyrase subunit B"/>
    <property type="match status" value="1"/>
</dbReference>
<dbReference type="GO" id="GO:0005524">
    <property type="term" value="F:ATP binding"/>
    <property type="evidence" value="ECO:0007669"/>
    <property type="project" value="UniProtKB-UniRule"/>
</dbReference>
<dbReference type="GO" id="GO:0005737">
    <property type="term" value="C:cytoplasm"/>
    <property type="evidence" value="ECO:0007669"/>
    <property type="project" value="UniProtKB-SubCell"/>
</dbReference>
<dbReference type="FunFam" id="3.30.230.10:FF:000005">
    <property type="entry name" value="DNA gyrase subunit B"/>
    <property type="match status" value="1"/>
</dbReference>
<dbReference type="InterPro" id="IPR013760">
    <property type="entry name" value="Topo_IIA-like_dom_sf"/>
</dbReference>
<dbReference type="CDD" id="cd16928">
    <property type="entry name" value="HATPase_GyrB-like"/>
    <property type="match status" value="1"/>
</dbReference>
<dbReference type="HAMAP" id="MF_01898">
    <property type="entry name" value="GyrB"/>
    <property type="match status" value="1"/>
</dbReference>
<comment type="subunit">
    <text evidence="10">Heterotetramer composed of ParC and ParE.</text>
</comment>
<evidence type="ECO:0000256" key="7">
    <source>
        <dbReference type="ARBA" id="ARBA00023029"/>
    </source>
</evidence>
<evidence type="ECO:0000259" key="12">
    <source>
        <dbReference type="PROSITE" id="PS50880"/>
    </source>
</evidence>
<dbReference type="InterPro" id="IPR006171">
    <property type="entry name" value="TOPRIM_dom"/>
</dbReference>
<keyword evidence="14" id="KW-1185">Reference proteome</keyword>
<dbReference type="InterPro" id="IPR001241">
    <property type="entry name" value="Topo_IIA"/>
</dbReference>
<dbReference type="FunFam" id="3.40.50.670:FF:000002">
    <property type="entry name" value="DNA gyrase subunit B"/>
    <property type="match status" value="1"/>
</dbReference>
<dbReference type="InterPro" id="IPR013759">
    <property type="entry name" value="Topo_IIA_B_C"/>
</dbReference>
<keyword evidence="5 11" id="KW-0067">ATP-binding</keyword>
<dbReference type="Gene3D" id="3.30.230.10">
    <property type="match status" value="1"/>
</dbReference>
<keyword evidence="6 11" id="KW-0460">Magnesium</keyword>
<feature type="binding site" evidence="11">
    <location>
        <position position="505"/>
    </location>
    <ligand>
        <name>Mg(2+)</name>
        <dbReference type="ChEBI" id="CHEBI:18420"/>
        <label>2</label>
    </ligand>
</feature>
<dbReference type="Pfam" id="PF00986">
    <property type="entry name" value="DNA_gyraseB_C"/>
    <property type="match status" value="1"/>
</dbReference>
<dbReference type="GO" id="GO:0034335">
    <property type="term" value="F:DNA negative supercoiling activity"/>
    <property type="evidence" value="ECO:0007669"/>
    <property type="project" value="UniProtKB-ARBA"/>
</dbReference>
<comment type="similarity">
    <text evidence="2 11">Belongs to the type II topoisomerase GyrB family.</text>
</comment>
<dbReference type="CDD" id="cd00822">
    <property type="entry name" value="TopoII_Trans_DNA_gyrase"/>
    <property type="match status" value="1"/>
</dbReference>
<keyword evidence="4 11" id="KW-0547">Nucleotide-binding</keyword>
<gene>
    <name evidence="11" type="primary">gyrB</name>
    <name evidence="13" type="ORF">DES38_10957</name>
</gene>
<dbReference type="PROSITE" id="PS50880">
    <property type="entry name" value="TOPRIM"/>
    <property type="match status" value="1"/>
</dbReference>
<feature type="binding site" evidence="11">
    <location>
        <position position="507"/>
    </location>
    <ligand>
        <name>Mg(2+)</name>
        <dbReference type="ChEBI" id="CHEBI:18420"/>
        <label>2</label>
    </ligand>
</feature>
<keyword evidence="11" id="KW-0963">Cytoplasm</keyword>
<feature type="binding site" evidence="11">
    <location>
        <position position="505"/>
    </location>
    <ligand>
        <name>Mg(2+)</name>
        <dbReference type="ChEBI" id="CHEBI:18420"/>
        <label>1</label>
        <note>catalytic</note>
    </ligand>
</feature>
<dbReference type="PANTHER" id="PTHR45866">
    <property type="entry name" value="DNA GYRASE/TOPOISOMERASE SUBUNIT B"/>
    <property type="match status" value="1"/>
</dbReference>
<dbReference type="SMART" id="SM00387">
    <property type="entry name" value="HATPase_c"/>
    <property type="match status" value="1"/>
</dbReference>
<dbReference type="InterPro" id="IPR002288">
    <property type="entry name" value="DNA_gyrase_B_C"/>
</dbReference>